<accession>A0A0D6L4L5</accession>
<dbReference type="AlphaFoldDB" id="A0A0D6L4L5"/>
<feature type="compositionally biased region" description="Polar residues" evidence="1">
    <location>
        <begin position="85"/>
        <end position="96"/>
    </location>
</feature>
<evidence type="ECO:0000313" key="3">
    <source>
        <dbReference type="Proteomes" id="UP000054495"/>
    </source>
</evidence>
<evidence type="ECO:0000256" key="1">
    <source>
        <dbReference type="SAM" id="MobiDB-lite"/>
    </source>
</evidence>
<sequence>MPDYMYDKLAEECQMPDAQLDDSPRPGAFYAALINDRWERVQCVRASKIELTSETWRRLMSVGPAAKSALAEKVPDGIWLTSMGTISTSPSKTQTVGGKLAEEGRNDAEEGPSQL</sequence>
<dbReference type="EMBL" id="KE128850">
    <property type="protein sequence ID" value="EPB65368.1"/>
    <property type="molecule type" value="Genomic_DNA"/>
</dbReference>
<keyword evidence="3" id="KW-1185">Reference proteome</keyword>
<proteinExistence type="predicted"/>
<feature type="region of interest" description="Disordered" evidence="1">
    <location>
        <begin position="85"/>
        <end position="115"/>
    </location>
</feature>
<dbReference type="Proteomes" id="UP000054495">
    <property type="component" value="Unassembled WGS sequence"/>
</dbReference>
<protein>
    <submittedName>
        <fullName evidence="2">Uncharacterized protein</fullName>
    </submittedName>
</protein>
<reference evidence="2 3" key="1">
    <citation type="submission" date="2013-05" db="EMBL/GenBank/DDBJ databases">
        <title>Draft genome of the parasitic nematode Anyclostoma ceylanicum.</title>
        <authorList>
            <person name="Mitreva M."/>
        </authorList>
    </citation>
    <scope>NUCLEOTIDE SEQUENCE [LARGE SCALE GENOMIC DNA]</scope>
</reference>
<name>A0A0D6L4L5_9BILA</name>
<organism evidence="2 3">
    <name type="scientific">Ancylostoma ceylanicum</name>
    <dbReference type="NCBI Taxonomy" id="53326"/>
    <lineage>
        <taxon>Eukaryota</taxon>
        <taxon>Metazoa</taxon>
        <taxon>Ecdysozoa</taxon>
        <taxon>Nematoda</taxon>
        <taxon>Chromadorea</taxon>
        <taxon>Rhabditida</taxon>
        <taxon>Rhabditina</taxon>
        <taxon>Rhabditomorpha</taxon>
        <taxon>Strongyloidea</taxon>
        <taxon>Ancylostomatidae</taxon>
        <taxon>Ancylostomatinae</taxon>
        <taxon>Ancylostoma</taxon>
    </lineage>
</organism>
<evidence type="ECO:0000313" key="2">
    <source>
        <dbReference type="EMBL" id="EPB65368.1"/>
    </source>
</evidence>
<gene>
    <name evidence="2" type="ORF">ANCCEY_15569</name>
</gene>